<dbReference type="CDD" id="cd16917">
    <property type="entry name" value="HATPase_UhpB-NarQ-NarX-like"/>
    <property type="match status" value="1"/>
</dbReference>
<feature type="transmembrane region" description="Helical" evidence="4">
    <location>
        <begin position="46"/>
        <end position="65"/>
    </location>
</feature>
<dbReference type="RefSeq" id="WP_167476683.1">
    <property type="nucleotide sequence ID" value="NZ_CP046172.1"/>
</dbReference>
<feature type="transmembrane region" description="Helical" evidence="4">
    <location>
        <begin position="142"/>
        <end position="159"/>
    </location>
</feature>
<dbReference type="Proteomes" id="UP000503540">
    <property type="component" value="Chromosome"/>
</dbReference>
<keyword evidence="2 6" id="KW-0418">Kinase</keyword>
<dbReference type="KEGG" id="nah:F5544_32035"/>
<evidence type="ECO:0000256" key="2">
    <source>
        <dbReference type="ARBA" id="ARBA00022777"/>
    </source>
</evidence>
<dbReference type="InterPro" id="IPR011712">
    <property type="entry name" value="Sig_transdc_His_kin_sub3_dim/P"/>
</dbReference>
<dbReference type="AlphaFoldDB" id="A0A6G9YMI4"/>
<reference evidence="6 7" key="1">
    <citation type="journal article" date="2019" name="ACS Chem. Biol.">
        <title>Identification and Mobilization of a Cryptic Antibiotic Biosynthesis Gene Locus from a Human-Pathogenic Nocardia Isolate.</title>
        <authorList>
            <person name="Herisse M."/>
            <person name="Ishida K."/>
            <person name="Porter J.L."/>
            <person name="Howden B."/>
            <person name="Hertweck C."/>
            <person name="Stinear T.P."/>
            <person name="Pidot S.J."/>
        </authorList>
    </citation>
    <scope>NUCLEOTIDE SEQUENCE [LARGE SCALE GENOMIC DNA]</scope>
    <source>
        <strain evidence="6 7">AUSMDU00012717</strain>
    </source>
</reference>
<dbReference type="GO" id="GO:0046983">
    <property type="term" value="F:protein dimerization activity"/>
    <property type="evidence" value="ECO:0007669"/>
    <property type="project" value="InterPro"/>
</dbReference>
<keyword evidence="4" id="KW-1133">Transmembrane helix</keyword>
<evidence type="ECO:0000256" key="3">
    <source>
        <dbReference type="ARBA" id="ARBA00023012"/>
    </source>
</evidence>
<name>A0A6G9YMI4_9NOCA</name>
<evidence type="ECO:0000259" key="5">
    <source>
        <dbReference type="Pfam" id="PF07730"/>
    </source>
</evidence>
<evidence type="ECO:0000256" key="1">
    <source>
        <dbReference type="ARBA" id="ARBA00022679"/>
    </source>
</evidence>
<dbReference type="EMBL" id="CP046172">
    <property type="protein sequence ID" value="QIS14246.1"/>
    <property type="molecule type" value="Genomic_DNA"/>
</dbReference>
<organism evidence="6 7">
    <name type="scientific">Nocardia arthritidis</name>
    <dbReference type="NCBI Taxonomy" id="228602"/>
    <lineage>
        <taxon>Bacteria</taxon>
        <taxon>Bacillati</taxon>
        <taxon>Actinomycetota</taxon>
        <taxon>Actinomycetes</taxon>
        <taxon>Mycobacteriales</taxon>
        <taxon>Nocardiaceae</taxon>
        <taxon>Nocardia</taxon>
    </lineage>
</organism>
<keyword evidence="4" id="KW-0812">Transmembrane</keyword>
<feature type="domain" description="Signal transduction histidine kinase subgroup 3 dimerisation and phosphoacceptor" evidence="5">
    <location>
        <begin position="185"/>
        <end position="252"/>
    </location>
</feature>
<protein>
    <submittedName>
        <fullName evidence="6">Sensor histidine kinase</fullName>
    </submittedName>
</protein>
<dbReference type="PANTHER" id="PTHR24421">
    <property type="entry name" value="NITRATE/NITRITE SENSOR PROTEIN NARX-RELATED"/>
    <property type="match status" value="1"/>
</dbReference>
<feature type="transmembrane region" description="Helical" evidence="4">
    <location>
        <begin position="77"/>
        <end position="103"/>
    </location>
</feature>
<dbReference type="Gene3D" id="3.30.565.10">
    <property type="entry name" value="Histidine kinase-like ATPase, C-terminal domain"/>
    <property type="match status" value="1"/>
</dbReference>
<proteinExistence type="predicted"/>
<dbReference type="InterPro" id="IPR050482">
    <property type="entry name" value="Sensor_HK_TwoCompSys"/>
</dbReference>
<dbReference type="GO" id="GO:0016020">
    <property type="term" value="C:membrane"/>
    <property type="evidence" value="ECO:0007669"/>
    <property type="project" value="InterPro"/>
</dbReference>
<dbReference type="Pfam" id="PF07730">
    <property type="entry name" value="HisKA_3"/>
    <property type="match status" value="1"/>
</dbReference>
<gene>
    <name evidence="6" type="ORF">F5544_32035</name>
</gene>
<keyword evidence="7" id="KW-1185">Reference proteome</keyword>
<evidence type="ECO:0000313" key="6">
    <source>
        <dbReference type="EMBL" id="QIS14246.1"/>
    </source>
</evidence>
<keyword evidence="3" id="KW-0902">Two-component regulatory system</keyword>
<keyword evidence="4" id="KW-0472">Membrane</keyword>
<accession>A0A6G9YMI4</accession>
<evidence type="ECO:0000256" key="4">
    <source>
        <dbReference type="SAM" id="Phobius"/>
    </source>
</evidence>
<evidence type="ECO:0000313" key="7">
    <source>
        <dbReference type="Proteomes" id="UP000503540"/>
    </source>
</evidence>
<sequence length="393" mass="43148">MDQLGTPPAGRFAPHKLFTGDRAVPWLSTAVIGATLVSARPAAEFWWLWVVYGVVAVCWACWLAFAERAPEMMRVVLIVAASLLAVASGVPSDASAVIMLCVVMGTYASLIETSALALVLVSLLVSGLIFGSGMWWEHSMHSSVSYFGAVVIATLAGLNRRQYIARLIQVELTHREQLNAAAAEERARIGREMHDVLAHSLGALRVQLEVAHALLTEHRQIDRAAEYLGNAQRLAEQGLSDARQAVAALRETVRSLPESLRQLAESFDRDHRTPVEFHQEGAYRELAPAESIALLRIAREALTNAGKHARGQRVRICLRYGDDDVSLTVRNQLDEAESGERAESRGYGLTGMRERIELVDGYLRTDVIRDEQGVPYWQVHAAIPDGAALNSEV</sequence>
<feature type="transmembrane region" description="Helical" evidence="4">
    <location>
        <begin position="115"/>
        <end position="136"/>
    </location>
</feature>
<dbReference type="SUPFAM" id="SSF55874">
    <property type="entry name" value="ATPase domain of HSP90 chaperone/DNA topoisomerase II/histidine kinase"/>
    <property type="match status" value="1"/>
</dbReference>
<keyword evidence="1" id="KW-0808">Transferase</keyword>
<dbReference type="GO" id="GO:0000155">
    <property type="term" value="F:phosphorelay sensor kinase activity"/>
    <property type="evidence" value="ECO:0007669"/>
    <property type="project" value="InterPro"/>
</dbReference>
<dbReference type="InterPro" id="IPR036890">
    <property type="entry name" value="HATPase_C_sf"/>
</dbReference>
<dbReference type="Gene3D" id="1.20.5.1930">
    <property type="match status" value="1"/>
</dbReference>